<feature type="signal peptide" evidence="2">
    <location>
        <begin position="1"/>
        <end position="35"/>
    </location>
</feature>
<reference evidence="3" key="1">
    <citation type="submission" date="2024-08" db="EMBL/GenBank/DDBJ databases">
        <authorList>
            <person name="Yu S.T."/>
        </authorList>
    </citation>
    <scope>NUCLEOTIDE SEQUENCE</scope>
    <source>
        <strain evidence="3">R33</strain>
    </source>
</reference>
<dbReference type="RefSeq" id="WP_369778931.1">
    <property type="nucleotide sequence ID" value="NZ_CP165727.1"/>
</dbReference>
<keyword evidence="2" id="KW-0732">Signal</keyword>
<name>A0AB39YAZ6_9ACTN</name>
<evidence type="ECO:0000256" key="2">
    <source>
        <dbReference type="SAM" id="SignalP"/>
    </source>
</evidence>
<proteinExistence type="predicted"/>
<sequence length="137" mass="14207">MRNFSSIKRSTLSPVAVAASLTLAASMAAIGTAHAATKVTVTGTVSCAQFDESTPKTVTITPKKGKAGSDETPGEAQEEEYTITLTGIPDKGTSAIAKVVCEDDDGAVNTYKIKDLSIKKRADGHPLPINLPPPPPE</sequence>
<accession>A0AB39YAZ6</accession>
<evidence type="ECO:0000256" key="1">
    <source>
        <dbReference type="SAM" id="MobiDB-lite"/>
    </source>
</evidence>
<gene>
    <name evidence="3" type="ORF">AB5J51_27785</name>
</gene>
<evidence type="ECO:0000313" key="3">
    <source>
        <dbReference type="EMBL" id="XDV66458.1"/>
    </source>
</evidence>
<organism evidence="3">
    <name type="scientific">Streptomyces sp. R33</name>
    <dbReference type="NCBI Taxonomy" id="3238629"/>
    <lineage>
        <taxon>Bacteria</taxon>
        <taxon>Bacillati</taxon>
        <taxon>Actinomycetota</taxon>
        <taxon>Actinomycetes</taxon>
        <taxon>Kitasatosporales</taxon>
        <taxon>Streptomycetaceae</taxon>
        <taxon>Streptomyces</taxon>
    </lineage>
</organism>
<feature type="chain" id="PRO_5044218711" evidence="2">
    <location>
        <begin position="36"/>
        <end position="137"/>
    </location>
</feature>
<dbReference type="AlphaFoldDB" id="A0AB39YAZ6"/>
<feature type="region of interest" description="Disordered" evidence="1">
    <location>
        <begin position="58"/>
        <end position="77"/>
    </location>
</feature>
<protein>
    <submittedName>
        <fullName evidence="3">Uncharacterized protein</fullName>
    </submittedName>
</protein>
<dbReference type="EMBL" id="CP165727">
    <property type="protein sequence ID" value="XDV66458.1"/>
    <property type="molecule type" value="Genomic_DNA"/>
</dbReference>